<dbReference type="Pfam" id="PF24809">
    <property type="entry name" value="DUF7708"/>
    <property type="match status" value="1"/>
</dbReference>
<comment type="caution">
    <text evidence="4">The sequence shown here is derived from an EMBL/GenBank/DDBJ whole genome shotgun (WGS) entry which is preliminary data.</text>
</comment>
<evidence type="ECO:0008006" key="6">
    <source>
        <dbReference type="Google" id="ProtNLM"/>
    </source>
</evidence>
<feature type="domain" description="Nephrocystin 3-like N-terminal" evidence="3">
    <location>
        <begin position="295"/>
        <end position="471"/>
    </location>
</feature>
<keyword evidence="5" id="KW-1185">Reference proteome</keyword>
<dbReference type="PANTHER" id="PTHR10039:SF14">
    <property type="entry name" value="NACHT DOMAIN-CONTAINING PROTEIN"/>
    <property type="match status" value="1"/>
</dbReference>
<accession>A0A9P8W4I2</accession>
<reference evidence="4 5" key="1">
    <citation type="journal article" date="2021" name="Nat. Commun.">
        <title>Genetic determinants of endophytism in the Arabidopsis root mycobiome.</title>
        <authorList>
            <person name="Mesny F."/>
            <person name="Miyauchi S."/>
            <person name="Thiergart T."/>
            <person name="Pickel B."/>
            <person name="Atanasova L."/>
            <person name="Karlsson M."/>
            <person name="Huettel B."/>
            <person name="Barry K.W."/>
            <person name="Haridas S."/>
            <person name="Chen C."/>
            <person name="Bauer D."/>
            <person name="Andreopoulos W."/>
            <person name="Pangilinan J."/>
            <person name="LaButti K."/>
            <person name="Riley R."/>
            <person name="Lipzen A."/>
            <person name="Clum A."/>
            <person name="Drula E."/>
            <person name="Henrissat B."/>
            <person name="Kohler A."/>
            <person name="Grigoriev I.V."/>
            <person name="Martin F.M."/>
            <person name="Hacquard S."/>
        </authorList>
    </citation>
    <scope>NUCLEOTIDE SEQUENCE [LARGE SCALE GENOMIC DNA]</scope>
    <source>
        <strain evidence="4 5">MPI-CAGE-CH-0241</strain>
    </source>
</reference>
<organism evidence="4 5">
    <name type="scientific">Thelonectria olida</name>
    <dbReference type="NCBI Taxonomy" id="1576542"/>
    <lineage>
        <taxon>Eukaryota</taxon>
        <taxon>Fungi</taxon>
        <taxon>Dikarya</taxon>
        <taxon>Ascomycota</taxon>
        <taxon>Pezizomycotina</taxon>
        <taxon>Sordariomycetes</taxon>
        <taxon>Hypocreomycetidae</taxon>
        <taxon>Hypocreales</taxon>
        <taxon>Nectriaceae</taxon>
        <taxon>Thelonectria</taxon>
    </lineage>
</organism>
<evidence type="ECO:0000259" key="2">
    <source>
        <dbReference type="Pfam" id="PF24809"/>
    </source>
</evidence>
<gene>
    <name evidence="4" type="ORF">B0T10DRAFT_51746</name>
</gene>
<proteinExistence type="predicted"/>
<evidence type="ECO:0000256" key="1">
    <source>
        <dbReference type="ARBA" id="ARBA00022737"/>
    </source>
</evidence>
<dbReference type="Pfam" id="PF24883">
    <property type="entry name" value="NPHP3_N"/>
    <property type="match status" value="1"/>
</dbReference>
<dbReference type="Gene3D" id="3.40.50.300">
    <property type="entry name" value="P-loop containing nucleotide triphosphate hydrolases"/>
    <property type="match status" value="1"/>
</dbReference>
<dbReference type="PANTHER" id="PTHR10039">
    <property type="entry name" value="AMELOGENIN"/>
    <property type="match status" value="1"/>
</dbReference>
<dbReference type="SUPFAM" id="SSF52540">
    <property type="entry name" value="P-loop containing nucleoside triphosphate hydrolases"/>
    <property type="match status" value="1"/>
</dbReference>
<name>A0A9P8W4I2_9HYPO</name>
<evidence type="ECO:0000313" key="5">
    <source>
        <dbReference type="Proteomes" id="UP000777438"/>
    </source>
</evidence>
<dbReference type="InterPro" id="IPR027417">
    <property type="entry name" value="P-loop_NTPase"/>
</dbReference>
<evidence type="ECO:0000313" key="4">
    <source>
        <dbReference type="EMBL" id="KAH6889381.1"/>
    </source>
</evidence>
<dbReference type="Proteomes" id="UP000777438">
    <property type="component" value="Unassembled WGS sequence"/>
</dbReference>
<dbReference type="InterPro" id="IPR056125">
    <property type="entry name" value="DUF7708"/>
</dbReference>
<keyword evidence="1" id="KW-0677">Repeat</keyword>
<dbReference type="InterPro" id="IPR056884">
    <property type="entry name" value="NPHP3-like_N"/>
</dbReference>
<dbReference type="OrthoDB" id="4772757at2759"/>
<evidence type="ECO:0000259" key="3">
    <source>
        <dbReference type="Pfam" id="PF24883"/>
    </source>
</evidence>
<feature type="domain" description="DUF7708" evidence="2">
    <location>
        <begin position="68"/>
        <end position="176"/>
    </location>
</feature>
<dbReference type="EMBL" id="JAGPYM010000011">
    <property type="protein sequence ID" value="KAH6889381.1"/>
    <property type="molecule type" value="Genomic_DNA"/>
</dbReference>
<protein>
    <recommendedName>
        <fullName evidence="6">NACHT domain-containing protein</fullName>
    </recommendedName>
</protein>
<sequence>MSFGPSQIPESTSIFTEACEQFRSSLSEKQRSYFKEYPDANSMLQSLLEEIEKHPVQTSLLTRCCHKISNLSTKLSPFFKIFDLFVSSKPEVAAIVWGSIRLIFVLGTNHVDFLERVCELFDEMSMRLPIYEKYFETISFTLRQRGSPNPSRLVTAMAYVYADLLQFCFDISQLFSRKRSVFMSLRGSFMPLLSKTLLNPFHLRYSTLMRRWDQHQRILDLELRLWTDHEQMGAAQRIEDMLRDFVRVGAFEDTTSSEYQQNQDPGWLKHRLHKWISPPPWLDLFEATQRRKQSGSTQWFFRQDQVAQWISEALKSHRPTLPVLSVQAKPGYGKTTLCTTLIEHLQIQAPAFRTNSSNGRKQALAFFYFDKQRQDSVSSGAAWRAILAQLLHAVSTFDSDILDILLLFQESRLSGHSAASENDVFSLLNLLIQRLDRLFLVIDGVDECSHPLDFLNRLSALLNSQRNSVAALFNRPTVTVPARLMKDTLIWPLTSELNRLGIEMFLRPKIMDLVHDGFLSPSSNPEEITCQVAGRANGMFLWATLFISYLQSPHISFRERHEAIRNLNRLESLDFLYRAILDSLEQSNIGNARENSTQAFKLVTHSFRPFHVTELQYAIAVPADRGVDSEDLIPNFSRNIGLLSGALMEVDQNGFVRFVHLSVIEYLSAVTTRSSGASSPGDFSIDRHSSHRSLACRCLSYLRYSVKGEPLSGSSQCPPDLDAQIRRYPLLDYATEFWSFHVLDCLESVALHALGPDSKSLIELASEFLSNQSSVMAWIEASWMFGRPPQIRNGPLDVFFRRGCRVPPLSDPRLKAAWERAWLTLSQLSQDLAALDKSWSHILKDDPNEIWEPSISAFSQSPFWRRISGSRIIATFQPSSDNRNSICLKTQPSLDGSQMGLIRLYLPRLREEAMHSATVVFEQWSIQPNKKLREVNLNIARSCMKPFLHGVRLDGFQFPTAMTANFGRVAAPGCVVGIPTLGDEEQGFTIDDVTQFIDFTGNSWRNSPFKFAIEDFQLGYDIQISASGEYLITIHKSVGLVEVTKVMSLHLRLINVYRDAAFSTSSRPSYQHITSLAFKPMYVHAHDHDASWCALLHPRYPMVAFRFAECIVVRDSRGESQVIERDGINGGLWDFKMQGRRALRYSTECPERLQFDHDGEYFAEIALGNCDQKGKSSQVRVIPDVDEARNQGNEMTLHRPSALPFHLPYRKGQPSVRAMGEVFSTVDASGAASISQLGNTGNAEVVLTTLREDGLMTAETVTRLPRNMARDYKASLLSTNEEGPPQQRWIFLDREDQPFRYHRLENDEVSGVQFPIVLDRQQSTIPTAIGRGSYTLEEGFQVTDHPRKRLGWFEDDHQAKRREWRN</sequence>